<feature type="transmembrane region" description="Helical" evidence="1">
    <location>
        <begin position="197"/>
        <end position="217"/>
    </location>
</feature>
<feature type="transmembrane region" description="Helical" evidence="1">
    <location>
        <begin position="223"/>
        <end position="241"/>
    </location>
</feature>
<organism evidence="2 3">
    <name type="scientific">Amycolatopsis mongoliensis</name>
    <dbReference type="NCBI Taxonomy" id="715475"/>
    <lineage>
        <taxon>Bacteria</taxon>
        <taxon>Bacillati</taxon>
        <taxon>Actinomycetota</taxon>
        <taxon>Actinomycetes</taxon>
        <taxon>Pseudonocardiales</taxon>
        <taxon>Pseudonocardiaceae</taxon>
        <taxon>Amycolatopsis</taxon>
    </lineage>
</organism>
<keyword evidence="1" id="KW-0812">Transmembrane</keyword>
<protein>
    <submittedName>
        <fullName evidence="2">Enediyne biosynthesis protein</fullName>
    </submittedName>
</protein>
<feature type="transmembrane region" description="Helical" evidence="1">
    <location>
        <begin position="253"/>
        <end position="271"/>
    </location>
</feature>
<gene>
    <name evidence="2" type="ORF">QRX60_51255</name>
</gene>
<feature type="transmembrane region" description="Helical" evidence="1">
    <location>
        <begin position="23"/>
        <end position="42"/>
    </location>
</feature>
<evidence type="ECO:0000256" key="1">
    <source>
        <dbReference type="SAM" id="Phobius"/>
    </source>
</evidence>
<keyword evidence="3" id="KW-1185">Reference proteome</keyword>
<name>A0A9Y2JPG0_9PSEU</name>
<keyword evidence="1" id="KW-1133">Transmembrane helix</keyword>
<dbReference type="KEGG" id="amog:QRX60_51255"/>
<sequence length="336" mass="36700">MATPTLTTVDTAPPKRTNKVVTALKRFAMSITIFNIIGYTILGFEQPWLYPFVALATAYTTEILLEIINAKVTRRTVRFKGNGFKGLMEFLLPAHITGLALNMLTYVNDRILVMIFGVVVAVGAKWILQAPVYGRMRHYMNPSNFGITIILLFFPWASIAPPYHFSEQIATWGGWLIVAIILISGTVLNAMLTNRMFLIAGWLSFFVIQAFVRGWLFGTSIPGALAMGTGIAFVLYTNYMVTDPGTSPSKRGSQFAFGAGVALAYGFFTAVHVSYGLFLATATVCLIRGAFLWGLHFSNKARIQFEADQAAQKAKLELAPAAAGTEAGDDEQPVAA</sequence>
<reference evidence="2 3" key="1">
    <citation type="submission" date="2023-06" db="EMBL/GenBank/DDBJ databases">
        <authorList>
            <person name="Oyuntsetseg B."/>
            <person name="Kim S.B."/>
        </authorList>
    </citation>
    <scope>NUCLEOTIDE SEQUENCE [LARGE SCALE GENOMIC DNA]</scope>
    <source>
        <strain evidence="2 3">4-36</strain>
    </source>
</reference>
<feature type="transmembrane region" description="Helical" evidence="1">
    <location>
        <begin position="111"/>
        <end position="133"/>
    </location>
</feature>
<dbReference type="Proteomes" id="UP001239397">
    <property type="component" value="Chromosome"/>
</dbReference>
<dbReference type="EMBL" id="CP127295">
    <property type="protein sequence ID" value="WIY02270.1"/>
    <property type="molecule type" value="Genomic_DNA"/>
</dbReference>
<dbReference type="RefSeq" id="WP_285998699.1">
    <property type="nucleotide sequence ID" value="NZ_CP127295.1"/>
</dbReference>
<keyword evidence="1" id="KW-0472">Membrane</keyword>
<feature type="transmembrane region" description="Helical" evidence="1">
    <location>
        <begin position="169"/>
        <end position="190"/>
    </location>
</feature>
<feature type="transmembrane region" description="Helical" evidence="1">
    <location>
        <begin position="145"/>
        <end position="163"/>
    </location>
</feature>
<evidence type="ECO:0000313" key="2">
    <source>
        <dbReference type="EMBL" id="WIY02270.1"/>
    </source>
</evidence>
<accession>A0A9Y2JPG0</accession>
<feature type="transmembrane region" description="Helical" evidence="1">
    <location>
        <begin position="48"/>
        <end position="65"/>
    </location>
</feature>
<dbReference type="AlphaFoldDB" id="A0A9Y2JPG0"/>
<evidence type="ECO:0000313" key="3">
    <source>
        <dbReference type="Proteomes" id="UP001239397"/>
    </source>
</evidence>
<proteinExistence type="predicted"/>
<feature type="transmembrane region" description="Helical" evidence="1">
    <location>
        <begin position="277"/>
        <end position="295"/>
    </location>
</feature>
<feature type="transmembrane region" description="Helical" evidence="1">
    <location>
        <begin position="86"/>
        <end position="105"/>
    </location>
</feature>